<feature type="region of interest" description="Disordered" evidence="1">
    <location>
        <begin position="1"/>
        <end position="30"/>
    </location>
</feature>
<evidence type="ECO:0000256" key="1">
    <source>
        <dbReference type="SAM" id="MobiDB-lite"/>
    </source>
</evidence>
<reference evidence="2 3" key="1">
    <citation type="submission" date="2024-09" db="EMBL/GenBank/DDBJ databases">
        <title>Itraconazole resistance in Madurella fahalii resulting from another homologue of gene encoding cytochrome P450 14-alpha sterol demethylase (CYP51).</title>
        <authorList>
            <person name="Yoshioka I."/>
            <person name="Fahal A.H."/>
            <person name="Kaneko S."/>
            <person name="Yaguchi T."/>
        </authorList>
    </citation>
    <scope>NUCLEOTIDE SEQUENCE [LARGE SCALE GENOMIC DNA]</scope>
    <source>
        <strain evidence="2 3">IFM 68171</strain>
    </source>
</reference>
<dbReference type="EMBL" id="BAAFSV010000001">
    <property type="protein sequence ID" value="GAB1310688.1"/>
    <property type="molecule type" value="Genomic_DNA"/>
</dbReference>
<evidence type="ECO:0000313" key="2">
    <source>
        <dbReference type="EMBL" id="GAB1310688.1"/>
    </source>
</evidence>
<gene>
    <name evidence="2" type="ORF">MFIFM68171_00898</name>
</gene>
<sequence>MPGDNSEKDGAGLITTLEKPVARPQPVNRKDNEDRHYICGCKNCICGGAVEYPGDICSICSKYH</sequence>
<accession>A0ABQ0FYX2</accession>
<comment type="caution">
    <text evidence="2">The sequence shown here is derived from an EMBL/GenBank/DDBJ whole genome shotgun (WGS) entry which is preliminary data.</text>
</comment>
<feature type="compositionally biased region" description="Basic and acidic residues" evidence="1">
    <location>
        <begin position="1"/>
        <end position="10"/>
    </location>
</feature>
<dbReference type="Proteomes" id="UP001628179">
    <property type="component" value="Unassembled WGS sequence"/>
</dbReference>
<keyword evidence="3" id="KW-1185">Reference proteome</keyword>
<name>A0ABQ0FYX2_9PEZI</name>
<protein>
    <recommendedName>
        <fullName evidence="4">Metallothionein</fullName>
    </recommendedName>
</protein>
<dbReference type="GeneID" id="98171643"/>
<evidence type="ECO:0008006" key="4">
    <source>
        <dbReference type="Google" id="ProtNLM"/>
    </source>
</evidence>
<evidence type="ECO:0000313" key="3">
    <source>
        <dbReference type="Proteomes" id="UP001628179"/>
    </source>
</evidence>
<organism evidence="2 3">
    <name type="scientific">Madurella fahalii</name>
    <dbReference type="NCBI Taxonomy" id="1157608"/>
    <lineage>
        <taxon>Eukaryota</taxon>
        <taxon>Fungi</taxon>
        <taxon>Dikarya</taxon>
        <taxon>Ascomycota</taxon>
        <taxon>Pezizomycotina</taxon>
        <taxon>Sordariomycetes</taxon>
        <taxon>Sordariomycetidae</taxon>
        <taxon>Sordariales</taxon>
        <taxon>Sordariales incertae sedis</taxon>
        <taxon>Madurella</taxon>
    </lineage>
</organism>
<proteinExistence type="predicted"/>
<dbReference type="RefSeq" id="XP_070912421.1">
    <property type="nucleotide sequence ID" value="XM_071056320.1"/>
</dbReference>